<feature type="domain" description="Flavodoxin-like" evidence="2">
    <location>
        <begin position="7"/>
        <end position="150"/>
    </location>
</feature>
<name>A0A3M7P2D6_BRAPC</name>
<dbReference type="SUPFAM" id="SSF52218">
    <property type="entry name" value="Flavoproteins"/>
    <property type="match status" value="1"/>
</dbReference>
<dbReference type="PANTHER" id="PTHR30546">
    <property type="entry name" value="FLAVODOXIN-RELATED PROTEIN WRBA-RELATED"/>
    <property type="match status" value="1"/>
</dbReference>
<comment type="caution">
    <text evidence="3">The sequence shown here is derived from an EMBL/GenBank/DDBJ whole genome shotgun (WGS) entry which is preliminary data.</text>
</comment>
<dbReference type="InterPro" id="IPR010089">
    <property type="entry name" value="Flavoprotein_WrbA-like"/>
</dbReference>
<protein>
    <submittedName>
        <fullName evidence="3">NAD(P)H:quinone type IV</fullName>
    </submittedName>
</protein>
<dbReference type="NCBIfam" id="NF002999">
    <property type="entry name" value="PRK03767.1"/>
    <property type="match status" value="1"/>
</dbReference>
<keyword evidence="4" id="KW-1185">Reference proteome</keyword>
<dbReference type="Pfam" id="PF03358">
    <property type="entry name" value="FMN_red"/>
    <property type="match status" value="1"/>
</dbReference>
<proteinExistence type="inferred from homology"/>
<dbReference type="AlphaFoldDB" id="A0A3M7P2D6"/>
<dbReference type="GO" id="GO:0016020">
    <property type="term" value="C:membrane"/>
    <property type="evidence" value="ECO:0007669"/>
    <property type="project" value="TreeGrafter"/>
</dbReference>
<dbReference type="Gene3D" id="3.40.50.360">
    <property type="match status" value="1"/>
</dbReference>
<dbReference type="STRING" id="10195.A0A3M7P2D6"/>
<gene>
    <name evidence="3" type="ORF">BpHYR1_027431</name>
</gene>
<evidence type="ECO:0000313" key="4">
    <source>
        <dbReference type="Proteomes" id="UP000276133"/>
    </source>
</evidence>
<feature type="non-terminal residue" evidence="3">
    <location>
        <position position="150"/>
    </location>
</feature>
<dbReference type="InterPro" id="IPR005025">
    <property type="entry name" value="FMN_Rdtase-like_dom"/>
</dbReference>
<evidence type="ECO:0000259" key="2">
    <source>
        <dbReference type="PROSITE" id="PS50902"/>
    </source>
</evidence>
<dbReference type="InterPro" id="IPR029039">
    <property type="entry name" value="Flavoprotein-like_sf"/>
</dbReference>
<dbReference type="OrthoDB" id="504689at2759"/>
<reference evidence="3 4" key="1">
    <citation type="journal article" date="2018" name="Sci. Rep.">
        <title>Genomic signatures of local adaptation to the degree of environmental predictability in rotifers.</title>
        <authorList>
            <person name="Franch-Gras L."/>
            <person name="Hahn C."/>
            <person name="Garcia-Roger E.M."/>
            <person name="Carmona M.J."/>
            <person name="Serra M."/>
            <person name="Gomez A."/>
        </authorList>
    </citation>
    <scope>NUCLEOTIDE SEQUENCE [LARGE SCALE GENOMIC DNA]</scope>
    <source>
        <strain evidence="3">HYR1</strain>
    </source>
</reference>
<dbReference type="EMBL" id="REGN01013946">
    <property type="protein sequence ID" value="RMZ93265.1"/>
    <property type="molecule type" value="Genomic_DNA"/>
</dbReference>
<dbReference type="FunFam" id="3.40.50.360:FF:000001">
    <property type="entry name" value="NAD(P)H dehydrogenase (Quinone) FQR1-like"/>
    <property type="match status" value="1"/>
</dbReference>
<dbReference type="InterPro" id="IPR008254">
    <property type="entry name" value="Flavodoxin/NO_synth"/>
</dbReference>
<evidence type="ECO:0000256" key="1">
    <source>
        <dbReference type="ARBA" id="ARBA00006961"/>
    </source>
</evidence>
<evidence type="ECO:0000313" key="3">
    <source>
        <dbReference type="EMBL" id="RMZ93265.1"/>
    </source>
</evidence>
<sequence>MSRVPVVFVIYYSTYGHIEKLARSVMKGLEESGVNAKLFQIEETLSQEILEKMHAPPKASNVPVISASQLPEADGYLFGLPTRFGSVPAQMKTFFDSCGQLWFTGALYGKFVGTFFSTASQASGQETTALSCLPFFVHQGMRYVPIGYKN</sequence>
<dbReference type="PANTHER" id="PTHR30546:SF23">
    <property type="entry name" value="FLAVOPROTEIN-LIKE PROTEIN YCP4-RELATED"/>
    <property type="match status" value="1"/>
</dbReference>
<comment type="similarity">
    <text evidence="1">Belongs to the WrbA family.</text>
</comment>
<dbReference type="GO" id="GO:0003955">
    <property type="term" value="F:NAD(P)H dehydrogenase (quinone) activity"/>
    <property type="evidence" value="ECO:0007669"/>
    <property type="project" value="InterPro"/>
</dbReference>
<accession>A0A3M7P2D6</accession>
<dbReference type="PROSITE" id="PS50902">
    <property type="entry name" value="FLAVODOXIN_LIKE"/>
    <property type="match status" value="1"/>
</dbReference>
<dbReference type="NCBIfam" id="TIGR01755">
    <property type="entry name" value="flav_wrbA"/>
    <property type="match status" value="1"/>
</dbReference>
<organism evidence="3 4">
    <name type="scientific">Brachionus plicatilis</name>
    <name type="common">Marine rotifer</name>
    <name type="synonym">Brachionus muelleri</name>
    <dbReference type="NCBI Taxonomy" id="10195"/>
    <lineage>
        <taxon>Eukaryota</taxon>
        <taxon>Metazoa</taxon>
        <taxon>Spiralia</taxon>
        <taxon>Gnathifera</taxon>
        <taxon>Rotifera</taxon>
        <taxon>Eurotatoria</taxon>
        <taxon>Monogononta</taxon>
        <taxon>Pseudotrocha</taxon>
        <taxon>Ploima</taxon>
        <taxon>Brachionidae</taxon>
        <taxon>Brachionus</taxon>
    </lineage>
</organism>
<dbReference type="GO" id="GO:0010181">
    <property type="term" value="F:FMN binding"/>
    <property type="evidence" value="ECO:0007669"/>
    <property type="project" value="InterPro"/>
</dbReference>
<dbReference type="Proteomes" id="UP000276133">
    <property type="component" value="Unassembled WGS sequence"/>
</dbReference>